<keyword evidence="5 8" id="KW-0963">Cytoplasm</keyword>
<dbReference type="InterPro" id="IPR006269">
    <property type="entry name" value="KDO8P_synthase"/>
</dbReference>
<dbReference type="InterPro" id="IPR013785">
    <property type="entry name" value="Aldolase_TIM"/>
</dbReference>
<evidence type="ECO:0000256" key="8">
    <source>
        <dbReference type="HAMAP-Rule" id="MF_00056"/>
    </source>
</evidence>
<comment type="subcellular location">
    <subcellularLocation>
        <location evidence="1 8">Cytoplasm</location>
    </subcellularLocation>
</comment>
<evidence type="ECO:0000256" key="4">
    <source>
        <dbReference type="ARBA" id="ARBA00010499"/>
    </source>
</evidence>
<dbReference type="GO" id="GO:0019294">
    <property type="term" value="P:keto-3-deoxy-D-manno-octulosonic acid biosynthetic process"/>
    <property type="evidence" value="ECO:0007669"/>
    <property type="project" value="UniProtKB-UniRule"/>
</dbReference>
<evidence type="ECO:0000313" key="10">
    <source>
        <dbReference type="EMBL" id="SDL18759.1"/>
    </source>
</evidence>
<comment type="similarity">
    <text evidence="4 8">Belongs to the KdsA family.</text>
</comment>
<dbReference type="RefSeq" id="WP_089757932.1">
    <property type="nucleotide sequence ID" value="NZ_FNGO01000002.1"/>
</dbReference>
<dbReference type="EC" id="2.5.1.55" evidence="8"/>
<evidence type="ECO:0000313" key="11">
    <source>
        <dbReference type="Proteomes" id="UP000199476"/>
    </source>
</evidence>
<keyword evidence="11" id="KW-1185">Reference proteome</keyword>
<dbReference type="AlphaFoldDB" id="A0A1G9I0M6"/>
<reference evidence="10 11" key="1">
    <citation type="submission" date="2016-10" db="EMBL/GenBank/DDBJ databases">
        <authorList>
            <person name="de Groot N.N."/>
        </authorList>
    </citation>
    <scope>NUCLEOTIDE SEQUENCE [LARGE SCALE GENOMIC DNA]</scope>
    <source>
        <strain evidence="10 11">SLAS-1</strain>
    </source>
</reference>
<sequence>MTKRIKLNDDIIFGDPESPPVLLAGPCSLESRELAMTTASRMKEIAERLNFPYVFKSSYDKANRSSIDSFRGPGLDRGLRILADIKEKFSLPVLSDIHSPEQAEIAGEVLDIVQVPAFLSRQTDLVLAAGETQKIVNVKKGQFLAPWDIEQVVEKIESTGNHKIILTERGAIFGYNNLVVDMRSLVRMQETGYPVVFDATHSVQLPGGQGDRSGGEREYVRPLARAAAGVGIQSLFVETHPEPSQALCDGPNMVPLDNMEELLKEVKELDMISRRGGER</sequence>
<protein>
    <recommendedName>
        <fullName evidence="8">2-dehydro-3-deoxyphosphooctonate aldolase</fullName>
        <ecNumber evidence="8">2.5.1.55</ecNumber>
    </recommendedName>
    <alternativeName>
        <fullName evidence="8">3-deoxy-D-manno-octulosonic acid 8-phosphate synthase</fullName>
    </alternativeName>
    <alternativeName>
        <fullName evidence="8">KDO-8-phosphate synthase</fullName>
        <shortName evidence="8">KDO 8-P synthase</shortName>
        <shortName evidence="8">KDOPS</shortName>
    </alternativeName>
    <alternativeName>
        <fullName evidence="8">Phospho-2-dehydro-3-deoxyoctonate aldolase</fullName>
    </alternativeName>
</protein>
<dbReference type="SUPFAM" id="SSF51569">
    <property type="entry name" value="Aldolase"/>
    <property type="match status" value="1"/>
</dbReference>
<keyword evidence="6 8" id="KW-0808">Transferase</keyword>
<dbReference type="HAMAP" id="MF_00056">
    <property type="entry name" value="KDO8P_synth"/>
    <property type="match status" value="1"/>
</dbReference>
<dbReference type="GO" id="GO:0008676">
    <property type="term" value="F:3-deoxy-8-phosphooctulonate synthase activity"/>
    <property type="evidence" value="ECO:0007669"/>
    <property type="project" value="UniProtKB-UniRule"/>
</dbReference>
<dbReference type="NCBIfam" id="TIGR01362">
    <property type="entry name" value="KDO8P_synth"/>
    <property type="match status" value="1"/>
</dbReference>
<comment type="pathway">
    <text evidence="2">Bacterial outer membrane biogenesis; lipopolysaccharide biosynthesis.</text>
</comment>
<dbReference type="EMBL" id="FNGO01000002">
    <property type="protein sequence ID" value="SDL18759.1"/>
    <property type="molecule type" value="Genomic_DNA"/>
</dbReference>
<evidence type="ECO:0000256" key="3">
    <source>
        <dbReference type="ARBA" id="ARBA00004845"/>
    </source>
</evidence>
<evidence type="ECO:0000256" key="6">
    <source>
        <dbReference type="ARBA" id="ARBA00022679"/>
    </source>
</evidence>
<keyword evidence="8" id="KW-0448">Lipopolysaccharide biosynthesis</keyword>
<feature type="domain" description="DAHP synthetase I/KDSA" evidence="9">
    <location>
        <begin position="6"/>
        <end position="271"/>
    </location>
</feature>
<dbReference type="Gene3D" id="3.20.20.70">
    <property type="entry name" value="Aldolase class I"/>
    <property type="match status" value="1"/>
</dbReference>
<name>A0A1G9I0M6_9FIRM</name>
<dbReference type="InterPro" id="IPR006218">
    <property type="entry name" value="DAHP1/KDSA"/>
</dbReference>
<dbReference type="UniPathway" id="UPA00357">
    <property type="reaction ID" value="UER00474"/>
</dbReference>
<dbReference type="STRING" id="321763.SAMN04488692_10282"/>
<dbReference type="NCBIfam" id="NF003543">
    <property type="entry name" value="PRK05198.1"/>
    <property type="match status" value="1"/>
</dbReference>
<dbReference type="Pfam" id="PF00793">
    <property type="entry name" value="DAHP_synth_1"/>
    <property type="match status" value="1"/>
</dbReference>
<comment type="pathway">
    <text evidence="3 8">Carbohydrate biosynthesis; 3-deoxy-D-manno-octulosonate biosynthesis; 3-deoxy-D-manno-octulosonate from D-ribulose 5-phosphate: step 2/3.</text>
</comment>
<accession>A0A1G9I0M6</accession>
<dbReference type="Proteomes" id="UP000199476">
    <property type="component" value="Unassembled WGS sequence"/>
</dbReference>
<dbReference type="UniPathway" id="UPA00030"/>
<proteinExistence type="inferred from homology"/>
<evidence type="ECO:0000256" key="2">
    <source>
        <dbReference type="ARBA" id="ARBA00004756"/>
    </source>
</evidence>
<organism evidence="10 11">
    <name type="scientific">Halarsenatibacter silvermanii</name>
    <dbReference type="NCBI Taxonomy" id="321763"/>
    <lineage>
        <taxon>Bacteria</taxon>
        <taxon>Bacillati</taxon>
        <taxon>Bacillota</taxon>
        <taxon>Clostridia</taxon>
        <taxon>Halanaerobiales</taxon>
        <taxon>Halarsenatibacteraceae</taxon>
        <taxon>Halarsenatibacter</taxon>
    </lineage>
</organism>
<comment type="catalytic activity">
    <reaction evidence="7 8">
        <text>D-arabinose 5-phosphate + phosphoenolpyruvate + H2O = 3-deoxy-alpha-D-manno-2-octulosonate-8-phosphate + phosphate</text>
        <dbReference type="Rhea" id="RHEA:14053"/>
        <dbReference type="ChEBI" id="CHEBI:15377"/>
        <dbReference type="ChEBI" id="CHEBI:43474"/>
        <dbReference type="ChEBI" id="CHEBI:57693"/>
        <dbReference type="ChEBI" id="CHEBI:58702"/>
        <dbReference type="ChEBI" id="CHEBI:85985"/>
        <dbReference type="EC" id="2.5.1.55"/>
    </reaction>
</comment>
<evidence type="ECO:0000256" key="7">
    <source>
        <dbReference type="ARBA" id="ARBA00049112"/>
    </source>
</evidence>
<dbReference type="OrthoDB" id="9780456at2"/>
<evidence type="ECO:0000256" key="5">
    <source>
        <dbReference type="ARBA" id="ARBA00022490"/>
    </source>
</evidence>
<evidence type="ECO:0000259" key="9">
    <source>
        <dbReference type="Pfam" id="PF00793"/>
    </source>
</evidence>
<evidence type="ECO:0000256" key="1">
    <source>
        <dbReference type="ARBA" id="ARBA00004496"/>
    </source>
</evidence>
<dbReference type="GO" id="GO:0005737">
    <property type="term" value="C:cytoplasm"/>
    <property type="evidence" value="ECO:0007669"/>
    <property type="project" value="UniProtKB-SubCell"/>
</dbReference>
<gene>
    <name evidence="8" type="primary">kdsA</name>
    <name evidence="10" type="ORF">SAMN04488692_10282</name>
</gene>
<dbReference type="PANTHER" id="PTHR21057">
    <property type="entry name" value="PHOSPHO-2-DEHYDRO-3-DEOXYHEPTONATE ALDOLASE"/>
    <property type="match status" value="1"/>
</dbReference>